<dbReference type="Gene3D" id="3.10.450.50">
    <property type="match status" value="1"/>
</dbReference>
<dbReference type="EMBL" id="JAULSR010000001">
    <property type="protein sequence ID" value="KAK0634540.1"/>
    <property type="molecule type" value="Genomic_DNA"/>
</dbReference>
<dbReference type="InterPro" id="IPR032710">
    <property type="entry name" value="NTF2-like_dom_sf"/>
</dbReference>
<dbReference type="Proteomes" id="UP001174934">
    <property type="component" value="Unassembled WGS sequence"/>
</dbReference>
<evidence type="ECO:0000313" key="2">
    <source>
        <dbReference type="EMBL" id="KAK0634540.1"/>
    </source>
</evidence>
<evidence type="ECO:0000313" key="3">
    <source>
        <dbReference type="Proteomes" id="UP001174934"/>
    </source>
</evidence>
<sequence length="175" mass="19094">MRGLLLAASALLAPLAAVLAAPTAISITTSIESPSKTVQNRGEVAVVTPVFCQPIVPAPTEEETEARFQKFAHAFIDTKNLTEAFEYISPGYINHNPSAQNGAAAALDILGPIWDRVTITPIRRTFEGEMGWLNYRTDEFGEVVDRYRWEDGCIAEHWDQNEPYPSGGEAGEGDS</sequence>
<reference evidence="2" key="1">
    <citation type="submission" date="2023-06" db="EMBL/GenBank/DDBJ databases">
        <title>Genome-scale phylogeny and comparative genomics of the fungal order Sordariales.</title>
        <authorList>
            <consortium name="Lawrence Berkeley National Laboratory"/>
            <person name="Hensen N."/>
            <person name="Bonometti L."/>
            <person name="Westerberg I."/>
            <person name="Brannstrom I.O."/>
            <person name="Guillou S."/>
            <person name="Cros-Aarteil S."/>
            <person name="Calhoun S."/>
            <person name="Haridas S."/>
            <person name="Kuo A."/>
            <person name="Mondo S."/>
            <person name="Pangilinan J."/>
            <person name="Riley R."/>
            <person name="LaButti K."/>
            <person name="Andreopoulos B."/>
            <person name="Lipzen A."/>
            <person name="Chen C."/>
            <person name="Yanf M."/>
            <person name="Daum C."/>
            <person name="Ng V."/>
            <person name="Clum A."/>
            <person name="Steindorff A."/>
            <person name="Ohm R."/>
            <person name="Martin F."/>
            <person name="Silar P."/>
            <person name="Natvig D."/>
            <person name="Lalanne C."/>
            <person name="Gautier V."/>
            <person name="Ament-velasquez S.L."/>
            <person name="Kruys A."/>
            <person name="Hutchinson M.I."/>
            <person name="Powell A.J."/>
            <person name="Barry K."/>
            <person name="Miller A.N."/>
            <person name="Grigoriev I.V."/>
            <person name="Debuchy R."/>
            <person name="Gladieux P."/>
            <person name="Thoren M.H."/>
            <person name="Johannesson H."/>
        </authorList>
    </citation>
    <scope>NUCLEOTIDE SEQUENCE</scope>
    <source>
        <strain evidence="2">SMH3391-2</strain>
    </source>
</reference>
<keyword evidence="1" id="KW-0732">Signal</keyword>
<accession>A0AA39XIZ5</accession>
<gene>
    <name evidence="2" type="ORF">B0T17DRAFT_502185</name>
</gene>
<dbReference type="SUPFAM" id="SSF54427">
    <property type="entry name" value="NTF2-like"/>
    <property type="match status" value="1"/>
</dbReference>
<name>A0AA39XIZ5_9PEZI</name>
<evidence type="ECO:0000256" key="1">
    <source>
        <dbReference type="SAM" id="SignalP"/>
    </source>
</evidence>
<comment type="caution">
    <text evidence="2">The sequence shown here is derived from an EMBL/GenBank/DDBJ whole genome shotgun (WGS) entry which is preliminary data.</text>
</comment>
<proteinExistence type="predicted"/>
<protein>
    <recommendedName>
        <fullName evidence="4">SnoaL-like domain-containing protein</fullName>
    </recommendedName>
</protein>
<organism evidence="2 3">
    <name type="scientific">Bombardia bombarda</name>
    <dbReference type="NCBI Taxonomy" id="252184"/>
    <lineage>
        <taxon>Eukaryota</taxon>
        <taxon>Fungi</taxon>
        <taxon>Dikarya</taxon>
        <taxon>Ascomycota</taxon>
        <taxon>Pezizomycotina</taxon>
        <taxon>Sordariomycetes</taxon>
        <taxon>Sordariomycetidae</taxon>
        <taxon>Sordariales</taxon>
        <taxon>Lasiosphaeriaceae</taxon>
        <taxon>Bombardia</taxon>
    </lineage>
</organism>
<evidence type="ECO:0008006" key="4">
    <source>
        <dbReference type="Google" id="ProtNLM"/>
    </source>
</evidence>
<dbReference type="AlphaFoldDB" id="A0AA39XIZ5"/>
<feature type="chain" id="PRO_5041397612" description="SnoaL-like domain-containing protein" evidence="1">
    <location>
        <begin position="21"/>
        <end position="175"/>
    </location>
</feature>
<keyword evidence="3" id="KW-1185">Reference proteome</keyword>
<feature type="signal peptide" evidence="1">
    <location>
        <begin position="1"/>
        <end position="20"/>
    </location>
</feature>